<dbReference type="PROSITE" id="PS51747">
    <property type="entry name" value="CYT_DCMP_DEAMINASES_2"/>
    <property type="match status" value="1"/>
</dbReference>
<dbReference type="InterPro" id="IPR002125">
    <property type="entry name" value="CMP_dCMP_dom"/>
</dbReference>
<dbReference type="CDD" id="cd01285">
    <property type="entry name" value="nucleoside_deaminase"/>
    <property type="match status" value="1"/>
</dbReference>
<dbReference type="PANTHER" id="PTHR11079:SF179">
    <property type="entry name" value="TRNA(ADENINE(34)) DEAMINASE, CHLOROPLASTIC"/>
    <property type="match status" value="1"/>
</dbReference>
<sequence length="159" mass="17544">MITKEDRPFLKRSDELAEEGLNKGDAPFGSVLVSSDGKILFENHNHIGGGDATRHPEFAIARWAAENLSPEERAEAVVYTSGEHCSMCSSAHGLVGLGRNVYVSSTEQLKAWKKEWGVDKGRLKGLAIEEVIKDTQVDGPDEELSEKVKQLQARYYNLG</sequence>
<feature type="domain" description="CMP/dCMP-type deaminase" evidence="1">
    <location>
        <begin position="4"/>
        <end position="129"/>
    </location>
</feature>
<dbReference type="RefSeq" id="WP_146924405.1">
    <property type="nucleotide sequence ID" value="NZ_BJUY01000014.1"/>
</dbReference>
<dbReference type="InterPro" id="IPR016193">
    <property type="entry name" value="Cytidine_deaminase-like"/>
</dbReference>
<name>A0A511ATR4_9LACT</name>
<dbReference type="Proteomes" id="UP000321662">
    <property type="component" value="Unassembled WGS sequence"/>
</dbReference>
<dbReference type="SUPFAM" id="SSF53927">
    <property type="entry name" value="Cytidine deaminase-like"/>
    <property type="match status" value="1"/>
</dbReference>
<dbReference type="AlphaFoldDB" id="A0A511ATR4"/>
<evidence type="ECO:0000313" key="2">
    <source>
        <dbReference type="EMBL" id="GEK91578.1"/>
    </source>
</evidence>
<dbReference type="OrthoDB" id="9802676at2"/>
<organism evidence="2 3">
    <name type="scientific">Alkalibacterium kapii</name>
    <dbReference type="NCBI Taxonomy" id="426704"/>
    <lineage>
        <taxon>Bacteria</taxon>
        <taxon>Bacillati</taxon>
        <taxon>Bacillota</taxon>
        <taxon>Bacilli</taxon>
        <taxon>Lactobacillales</taxon>
        <taxon>Carnobacteriaceae</taxon>
        <taxon>Alkalibacterium</taxon>
    </lineage>
</organism>
<dbReference type="EMBL" id="BJUY01000014">
    <property type="protein sequence ID" value="GEK91578.1"/>
    <property type="molecule type" value="Genomic_DNA"/>
</dbReference>
<gene>
    <name evidence="2" type="ORF">AKA01nite_12000</name>
</gene>
<evidence type="ECO:0000259" key="1">
    <source>
        <dbReference type="PROSITE" id="PS51747"/>
    </source>
</evidence>
<dbReference type="Gene3D" id="3.40.140.10">
    <property type="entry name" value="Cytidine Deaminase, domain 2"/>
    <property type="match status" value="1"/>
</dbReference>
<evidence type="ECO:0000313" key="3">
    <source>
        <dbReference type="Proteomes" id="UP000321662"/>
    </source>
</evidence>
<proteinExistence type="predicted"/>
<comment type="caution">
    <text evidence="2">The sequence shown here is derived from an EMBL/GenBank/DDBJ whole genome shotgun (WGS) entry which is preliminary data.</text>
</comment>
<dbReference type="GO" id="GO:0003824">
    <property type="term" value="F:catalytic activity"/>
    <property type="evidence" value="ECO:0007669"/>
    <property type="project" value="InterPro"/>
</dbReference>
<accession>A0A511ATR4</accession>
<keyword evidence="3" id="KW-1185">Reference proteome</keyword>
<dbReference type="PANTHER" id="PTHR11079">
    <property type="entry name" value="CYTOSINE DEAMINASE FAMILY MEMBER"/>
    <property type="match status" value="1"/>
</dbReference>
<protein>
    <submittedName>
        <fullName evidence="2">tRNA-specific adenosine deaminase</fullName>
    </submittedName>
</protein>
<reference evidence="2 3" key="1">
    <citation type="submission" date="2019-07" db="EMBL/GenBank/DDBJ databases">
        <title>Whole genome shotgun sequence of Alkalibacterium kapii NBRC 103247.</title>
        <authorList>
            <person name="Hosoyama A."/>
            <person name="Uohara A."/>
            <person name="Ohji S."/>
            <person name="Ichikawa N."/>
        </authorList>
    </citation>
    <scope>NUCLEOTIDE SEQUENCE [LARGE SCALE GENOMIC DNA]</scope>
    <source>
        <strain evidence="2 3">NBRC 103247</strain>
    </source>
</reference>
<dbReference type="Pfam" id="PF00383">
    <property type="entry name" value="dCMP_cyt_deam_1"/>
    <property type="match status" value="1"/>
</dbReference>